<dbReference type="OrthoDB" id="9771118at2"/>
<dbReference type="EMBL" id="RKQN01000002">
    <property type="protein sequence ID" value="RPE80251.1"/>
    <property type="molecule type" value="Genomic_DNA"/>
</dbReference>
<dbReference type="PANTHER" id="PTHR37951">
    <property type="entry name" value="CYTOPLASMIC PROTEIN-RELATED"/>
    <property type="match status" value="1"/>
</dbReference>
<dbReference type="RefSeq" id="WP_123770393.1">
    <property type="nucleotide sequence ID" value="NZ_RKQN01000002.1"/>
</dbReference>
<proteinExistence type="predicted"/>
<reference evidence="2 3" key="1">
    <citation type="submission" date="2018-11" db="EMBL/GenBank/DDBJ databases">
        <title>Genomic Encyclopedia of Type Strains, Phase IV (KMG-IV): sequencing the most valuable type-strain genomes for metagenomic binning, comparative biology and taxonomic classification.</title>
        <authorList>
            <person name="Goeker M."/>
        </authorList>
    </citation>
    <scope>NUCLEOTIDE SEQUENCE [LARGE SCALE GENOMIC DNA]</scope>
    <source>
        <strain evidence="2 3">DSM 25623</strain>
    </source>
</reference>
<evidence type="ECO:0000313" key="2">
    <source>
        <dbReference type="EMBL" id="RPE80251.1"/>
    </source>
</evidence>
<protein>
    <submittedName>
        <fullName evidence="2">Type VI secretion system protein ImpA</fullName>
    </submittedName>
</protein>
<sequence length="339" mass="37532">MLDLDALLAPVSDAAPCGEDLSFSVEFDAIQEARRADDPTLEQGEWITELKSSDWPAVAGQSGKLLQQRSKDLRLAAWWAEAQTQLQGFAGLAQGYRLVAALCDRYWEDIHPQPEDGDYEQRVGSLRWLLDQSAQWLRQLPLVQAPQGRYGLAEIEAIHARRDADAVATLDAARRATSHEFYLRLIEALPECREALQALEQSVDARLGHEGPSFAGVRDQLERVADTARRFAREAGVLVDGYAEPTPADPPAVAAAAAPAGGGFGAIETRREAIAQLRRVAEFFRRTEPHSPVAYLAEKAARWGEMPLHIWLRRVIKDDTTLSQIEELLDTGDNAPSEY</sequence>
<accession>A0A3N4VLW5</accession>
<dbReference type="NCBIfam" id="TIGR03363">
    <property type="entry name" value="VI_chp_8"/>
    <property type="match status" value="1"/>
</dbReference>
<comment type="caution">
    <text evidence="2">The sequence shown here is derived from an EMBL/GenBank/DDBJ whole genome shotgun (WGS) entry which is preliminary data.</text>
</comment>
<keyword evidence="3" id="KW-1185">Reference proteome</keyword>
<gene>
    <name evidence="2" type="ORF">EDC50_2083</name>
</gene>
<dbReference type="AlphaFoldDB" id="A0A3N4VLW5"/>
<evidence type="ECO:0000259" key="1">
    <source>
        <dbReference type="Pfam" id="PF06812"/>
    </source>
</evidence>
<name>A0A3N4VLW5_9GAMM</name>
<dbReference type="Pfam" id="PF06812">
    <property type="entry name" value="ImpA_N"/>
    <property type="match status" value="1"/>
</dbReference>
<dbReference type="InterPro" id="IPR017740">
    <property type="entry name" value="TssA-like"/>
</dbReference>
<organism evidence="2 3">
    <name type="scientific">Vulcaniibacterium tengchongense</name>
    <dbReference type="NCBI Taxonomy" id="1273429"/>
    <lineage>
        <taxon>Bacteria</taxon>
        <taxon>Pseudomonadati</taxon>
        <taxon>Pseudomonadota</taxon>
        <taxon>Gammaproteobacteria</taxon>
        <taxon>Lysobacterales</taxon>
        <taxon>Lysobacteraceae</taxon>
        <taxon>Vulcaniibacterium</taxon>
    </lineage>
</organism>
<evidence type="ECO:0000313" key="3">
    <source>
        <dbReference type="Proteomes" id="UP000269708"/>
    </source>
</evidence>
<dbReference type="InterPro" id="IPR010657">
    <property type="entry name" value="ImpA_N"/>
</dbReference>
<feature type="domain" description="ImpA N-terminal" evidence="1">
    <location>
        <begin position="8"/>
        <end position="130"/>
    </location>
</feature>
<dbReference type="PANTHER" id="PTHR37951:SF1">
    <property type="entry name" value="TYPE VI SECRETION SYSTEM COMPONENT TSSA1"/>
    <property type="match status" value="1"/>
</dbReference>
<dbReference type="Proteomes" id="UP000269708">
    <property type="component" value="Unassembled WGS sequence"/>
</dbReference>